<dbReference type="InterPro" id="IPR036388">
    <property type="entry name" value="WH-like_DNA-bd_sf"/>
</dbReference>
<proteinExistence type="predicted"/>
<dbReference type="RefSeq" id="WP_258217276.1">
    <property type="nucleotide sequence ID" value="NZ_JANQBD010000031.1"/>
</dbReference>
<gene>
    <name evidence="1" type="ORF">NV381_31450</name>
</gene>
<name>A0ABT1YRD7_9BACL</name>
<reference evidence="1 2" key="1">
    <citation type="submission" date="2022-08" db="EMBL/GenBank/DDBJ databases">
        <title>Paenibacillus endoradicis sp. nov., Paenibacillus radicibacter sp. nov and Paenibacillus pararadicis sp. nov., three cold-adapted plant growth-promoting bacteria isolated from root of Larix gmelinii in Great Khingan.</title>
        <authorList>
            <person name="Xue H."/>
        </authorList>
    </citation>
    <scope>NUCLEOTIDE SEQUENCE [LARGE SCALE GENOMIC DNA]</scope>
    <source>
        <strain evidence="1 2">N5-1-1-5</strain>
    </source>
</reference>
<comment type="caution">
    <text evidence="1">The sequence shown here is derived from an EMBL/GenBank/DDBJ whole genome shotgun (WGS) entry which is preliminary data.</text>
</comment>
<dbReference type="Proteomes" id="UP001300012">
    <property type="component" value="Unassembled WGS sequence"/>
</dbReference>
<dbReference type="EMBL" id="JANQBD010000031">
    <property type="protein sequence ID" value="MCR8635731.1"/>
    <property type="molecule type" value="Genomic_DNA"/>
</dbReference>
<sequence>MLQDIERKVLRIIHNYLRGRWRLPTIHELTIKTGRNRGKILEVLEELNRERYIIWSPIDPEKMELLEAEERKPIVNNGWKAYGSN</sequence>
<evidence type="ECO:0000313" key="2">
    <source>
        <dbReference type="Proteomes" id="UP001300012"/>
    </source>
</evidence>
<organism evidence="1 2">
    <name type="scientific">Paenibacillus radicis</name>
    <name type="common">ex Xue et al. 2023</name>
    <dbReference type="NCBI Taxonomy" id="2972489"/>
    <lineage>
        <taxon>Bacteria</taxon>
        <taxon>Bacillati</taxon>
        <taxon>Bacillota</taxon>
        <taxon>Bacilli</taxon>
        <taxon>Bacillales</taxon>
        <taxon>Paenibacillaceae</taxon>
        <taxon>Paenibacillus</taxon>
    </lineage>
</organism>
<protein>
    <recommendedName>
        <fullName evidence="3">MarR family transcriptional regulator</fullName>
    </recommendedName>
</protein>
<dbReference type="Gene3D" id="1.10.10.10">
    <property type="entry name" value="Winged helix-like DNA-binding domain superfamily/Winged helix DNA-binding domain"/>
    <property type="match status" value="1"/>
</dbReference>
<keyword evidence="2" id="KW-1185">Reference proteome</keyword>
<evidence type="ECO:0000313" key="1">
    <source>
        <dbReference type="EMBL" id="MCR8635731.1"/>
    </source>
</evidence>
<evidence type="ECO:0008006" key="3">
    <source>
        <dbReference type="Google" id="ProtNLM"/>
    </source>
</evidence>
<accession>A0ABT1YRD7</accession>